<protein>
    <submittedName>
        <fullName evidence="2">Bifunctional protein GlmU</fullName>
        <ecNumber evidence="2">2.3.1.157</ecNumber>
        <ecNumber evidence="2">2.7.7.23</ecNumber>
    </submittedName>
</protein>
<dbReference type="InterPro" id="IPR025877">
    <property type="entry name" value="MobA-like_NTP_Trfase"/>
</dbReference>
<dbReference type="AlphaFoldDB" id="A0A0D8FW64"/>
<reference evidence="2 3" key="1">
    <citation type="submission" date="2015-01" db="EMBL/GenBank/DDBJ databases">
        <title>Draft genome of the acidophilic iron oxidizer Ferrimicrobium acidiphilum strain T23.</title>
        <authorList>
            <person name="Poehlein A."/>
            <person name="Eisen S."/>
            <person name="Schloemann M."/>
            <person name="Johnson B.D."/>
            <person name="Daniel R."/>
            <person name="Muehling M."/>
        </authorList>
    </citation>
    <scope>NUCLEOTIDE SEQUENCE [LARGE SCALE GENOMIC DNA]</scope>
    <source>
        <strain evidence="2 3">T23</strain>
    </source>
</reference>
<dbReference type="Gene3D" id="3.90.550.10">
    <property type="entry name" value="Spore Coat Polysaccharide Biosynthesis Protein SpsA, Chain A"/>
    <property type="match status" value="1"/>
</dbReference>
<dbReference type="GO" id="GO:0003977">
    <property type="term" value="F:UDP-N-acetylglucosamine diphosphorylase activity"/>
    <property type="evidence" value="ECO:0007669"/>
    <property type="project" value="UniProtKB-EC"/>
</dbReference>
<dbReference type="SUPFAM" id="SSF53448">
    <property type="entry name" value="Nucleotide-diphospho-sugar transferases"/>
    <property type="match status" value="1"/>
</dbReference>
<dbReference type="PANTHER" id="PTHR43777:SF1">
    <property type="entry name" value="MOLYBDENUM COFACTOR CYTIDYLYLTRANSFERASE"/>
    <property type="match status" value="1"/>
</dbReference>
<evidence type="ECO:0000259" key="1">
    <source>
        <dbReference type="Pfam" id="PF12804"/>
    </source>
</evidence>
<dbReference type="PANTHER" id="PTHR43777">
    <property type="entry name" value="MOLYBDENUM COFACTOR CYTIDYLYLTRANSFERASE"/>
    <property type="match status" value="1"/>
</dbReference>
<accession>A0A0D8FW64</accession>
<dbReference type="OrthoDB" id="4427994at2"/>
<keyword evidence="2" id="KW-0548">Nucleotidyltransferase</keyword>
<dbReference type="EC" id="2.7.7.23" evidence="2"/>
<keyword evidence="2" id="KW-0808">Transferase</keyword>
<name>A0A0D8FW64_9ACTN</name>
<gene>
    <name evidence="2" type="primary">glmU1</name>
    <name evidence="2" type="ORF">FEAC_06340</name>
</gene>
<dbReference type="EMBL" id="JXUW01000004">
    <property type="protein sequence ID" value="KJE77525.1"/>
    <property type="molecule type" value="Genomic_DNA"/>
</dbReference>
<evidence type="ECO:0000313" key="3">
    <source>
        <dbReference type="Proteomes" id="UP000032336"/>
    </source>
</evidence>
<keyword evidence="3" id="KW-1185">Reference proteome</keyword>
<dbReference type="EC" id="2.3.1.157" evidence="2"/>
<sequence>MDEELASTGLVVLAAGFGSRFDSSTHKLLENLNGRPIVSWVLEAAASVEAGAHFVVTQDSNLSSLLPAKFIELRNPSPQDGLASSLALAVDAASAMGLWAVTVGLGDQPLVPAEAWNAVTSTKTGGVAIATYAGVRGNPVKIASSVFGLLERRGDVGARAIFHRVEAVEVPCSGDPFDVDTREDLEQLRAIERN</sequence>
<dbReference type="InterPro" id="IPR029044">
    <property type="entry name" value="Nucleotide-diphossugar_trans"/>
</dbReference>
<comment type="caution">
    <text evidence="2">The sequence shown here is derived from an EMBL/GenBank/DDBJ whole genome shotgun (WGS) entry which is preliminary data.</text>
</comment>
<dbReference type="RefSeq" id="WP_035388574.1">
    <property type="nucleotide sequence ID" value="NZ_JQKF01000003.1"/>
</dbReference>
<evidence type="ECO:0000313" key="2">
    <source>
        <dbReference type="EMBL" id="KJE77525.1"/>
    </source>
</evidence>
<dbReference type="GO" id="GO:0019134">
    <property type="term" value="F:glucosamine-1-phosphate N-acetyltransferase activity"/>
    <property type="evidence" value="ECO:0007669"/>
    <property type="project" value="UniProtKB-EC"/>
</dbReference>
<feature type="domain" description="MobA-like NTP transferase" evidence="1">
    <location>
        <begin position="11"/>
        <end position="165"/>
    </location>
</feature>
<proteinExistence type="predicted"/>
<dbReference type="GeneID" id="78371940"/>
<keyword evidence="2" id="KW-0012">Acyltransferase</keyword>
<organism evidence="2 3">
    <name type="scientific">Ferrimicrobium acidiphilum DSM 19497</name>
    <dbReference type="NCBI Taxonomy" id="1121877"/>
    <lineage>
        <taxon>Bacteria</taxon>
        <taxon>Bacillati</taxon>
        <taxon>Actinomycetota</taxon>
        <taxon>Acidimicrobiia</taxon>
        <taxon>Acidimicrobiales</taxon>
        <taxon>Acidimicrobiaceae</taxon>
        <taxon>Ferrimicrobium</taxon>
    </lineage>
</organism>
<dbReference type="eggNOG" id="COG2068">
    <property type="taxonomic scope" value="Bacteria"/>
</dbReference>
<dbReference type="Pfam" id="PF12804">
    <property type="entry name" value="NTP_transf_3"/>
    <property type="match status" value="1"/>
</dbReference>
<dbReference type="CDD" id="cd04182">
    <property type="entry name" value="GT_2_like_f"/>
    <property type="match status" value="1"/>
</dbReference>
<dbReference type="Proteomes" id="UP000032336">
    <property type="component" value="Unassembled WGS sequence"/>
</dbReference>
<dbReference type="STRING" id="1121877.FEAC_06340"/>